<dbReference type="AlphaFoldDB" id="A0A543AUM2"/>
<dbReference type="Gene3D" id="1.20.120.450">
    <property type="entry name" value="dinb family like domain"/>
    <property type="match status" value="1"/>
</dbReference>
<accession>A0A543AUM2</accession>
<dbReference type="Pfam" id="PF04978">
    <property type="entry name" value="MST"/>
    <property type="match status" value="1"/>
</dbReference>
<organism evidence="1 2">
    <name type="scientific">Stackebrandtia endophytica</name>
    <dbReference type="NCBI Taxonomy" id="1496996"/>
    <lineage>
        <taxon>Bacteria</taxon>
        <taxon>Bacillati</taxon>
        <taxon>Actinomycetota</taxon>
        <taxon>Actinomycetes</taxon>
        <taxon>Glycomycetales</taxon>
        <taxon>Glycomycetaceae</taxon>
        <taxon>Stackebrandtia</taxon>
    </lineage>
</organism>
<reference evidence="1 2" key="1">
    <citation type="submission" date="2019-06" db="EMBL/GenBank/DDBJ databases">
        <title>Sequencing the genomes of 1000 actinobacteria strains.</title>
        <authorList>
            <person name="Klenk H.-P."/>
        </authorList>
    </citation>
    <scope>NUCLEOTIDE SEQUENCE [LARGE SCALE GENOMIC DNA]</scope>
    <source>
        <strain evidence="1 2">DSM 45928</strain>
    </source>
</reference>
<name>A0A543AUM2_9ACTN</name>
<proteinExistence type="predicted"/>
<protein>
    <submittedName>
        <fullName evidence="1">Putative damage-inducible protein DinB</fullName>
    </submittedName>
</protein>
<sequence>MTRTVPLRDPVTIELIGWVQQSIERICGSVAGLTEAQVRQPAAPSGWTIAGLVGHIHDSSLFWLHNVIAGVPMTFNGDDEWNNDPESTMPQLLSRLRTDTARACDAIEQLAADAAPGWWPEGAWGGYRQETIRGVLLHLLYDNAAHTGHLDLARERIDGGVWDYGRDAVRRPDQR</sequence>
<gene>
    <name evidence="1" type="ORF">FB566_1798</name>
</gene>
<comment type="caution">
    <text evidence="1">The sequence shown here is derived from an EMBL/GenBank/DDBJ whole genome shotgun (WGS) entry which is preliminary data.</text>
</comment>
<dbReference type="Proteomes" id="UP000317043">
    <property type="component" value="Unassembled WGS sequence"/>
</dbReference>
<dbReference type="InterPro" id="IPR034660">
    <property type="entry name" value="DinB/YfiT-like"/>
</dbReference>
<dbReference type="SUPFAM" id="SSF109854">
    <property type="entry name" value="DinB/YfiT-like putative metalloenzymes"/>
    <property type="match status" value="1"/>
</dbReference>
<dbReference type="EMBL" id="VFOW01000001">
    <property type="protein sequence ID" value="TQL76274.1"/>
    <property type="molecule type" value="Genomic_DNA"/>
</dbReference>
<keyword evidence="2" id="KW-1185">Reference proteome</keyword>
<dbReference type="OrthoDB" id="4548523at2"/>
<evidence type="ECO:0000313" key="2">
    <source>
        <dbReference type="Proteomes" id="UP000317043"/>
    </source>
</evidence>
<evidence type="ECO:0000313" key="1">
    <source>
        <dbReference type="EMBL" id="TQL76274.1"/>
    </source>
</evidence>
<dbReference type="InterPro" id="IPR007061">
    <property type="entry name" value="MST-like"/>
</dbReference>
<dbReference type="InParanoid" id="A0A543AUM2"/>